<dbReference type="EMBL" id="JBBPBM010000037">
    <property type="protein sequence ID" value="KAK8528329.1"/>
    <property type="molecule type" value="Genomic_DNA"/>
</dbReference>
<name>A0ABR2D3E2_9ROSI</name>
<gene>
    <name evidence="2" type="ORF">V6N12_074860</name>
</gene>
<dbReference type="Proteomes" id="UP001472677">
    <property type="component" value="Unassembled WGS sequence"/>
</dbReference>
<feature type="region of interest" description="Disordered" evidence="1">
    <location>
        <begin position="1"/>
        <end position="46"/>
    </location>
</feature>
<proteinExistence type="predicted"/>
<comment type="caution">
    <text evidence="2">The sequence shown here is derived from an EMBL/GenBank/DDBJ whole genome shotgun (WGS) entry which is preliminary data.</text>
</comment>
<protein>
    <submittedName>
        <fullName evidence="2">Uncharacterized protein</fullName>
    </submittedName>
</protein>
<feature type="compositionally biased region" description="Low complexity" evidence="1">
    <location>
        <begin position="1"/>
        <end position="11"/>
    </location>
</feature>
<evidence type="ECO:0000313" key="3">
    <source>
        <dbReference type="Proteomes" id="UP001472677"/>
    </source>
</evidence>
<reference evidence="2 3" key="1">
    <citation type="journal article" date="2024" name="G3 (Bethesda)">
        <title>Genome assembly of Hibiscus sabdariffa L. provides insights into metabolisms of medicinal natural products.</title>
        <authorList>
            <person name="Kim T."/>
        </authorList>
    </citation>
    <scope>NUCLEOTIDE SEQUENCE [LARGE SCALE GENOMIC DNA]</scope>
    <source>
        <strain evidence="2">TK-2024</strain>
        <tissue evidence="2">Old leaves</tissue>
    </source>
</reference>
<organism evidence="2 3">
    <name type="scientific">Hibiscus sabdariffa</name>
    <name type="common">roselle</name>
    <dbReference type="NCBI Taxonomy" id="183260"/>
    <lineage>
        <taxon>Eukaryota</taxon>
        <taxon>Viridiplantae</taxon>
        <taxon>Streptophyta</taxon>
        <taxon>Embryophyta</taxon>
        <taxon>Tracheophyta</taxon>
        <taxon>Spermatophyta</taxon>
        <taxon>Magnoliopsida</taxon>
        <taxon>eudicotyledons</taxon>
        <taxon>Gunneridae</taxon>
        <taxon>Pentapetalae</taxon>
        <taxon>rosids</taxon>
        <taxon>malvids</taxon>
        <taxon>Malvales</taxon>
        <taxon>Malvaceae</taxon>
        <taxon>Malvoideae</taxon>
        <taxon>Hibiscus</taxon>
    </lineage>
</organism>
<feature type="compositionally biased region" description="Basic and acidic residues" evidence="1">
    <location>
        <begin position="34"/>
        <end position="44"/>
    </location>
</feature>
<sequence length="121" mass="13457">MACSLPDLSLLLDKDNRDNKKPHRQDEEPPDSCGTREEPMDTHSHPGVINLHASHASIANPSLLATFKDKLLEFDEVDHSMDLDFVSEDDDIEILEGDVTRSMVDGLISVDFSKRIQTLGA</sequence>
<keyword evidence="3" id="KW-1185">Reference proteome</keyword>
<feature type="compositionally biased region" description="Basic and acidic residues" evidence="1">
    <location>
        <begin position="12"/>
        <end position="27"/>
    </location>
</feature>
<evidence type="ECO:0000256" key="1">
    <source>
        <dbReference type="SAM" id="MobiDB-lite"/>
    </source>
</evidence>
<evidence type="ECO:0000313" key="2">
    <source>
        <dbReference type="EMBL" id="KAK8528329.1"/>
    </source>
</evidence>
<accession>A0ABR2D3E2</accession>